<organism evidence="4">
    <name type="scientific">Zhangzhou Botou tick virus 2</name>
    <dbReference type="NCBI Taxonomy" id="2972046"/>
    <lineage>
        <taxon>Viruses</taxon>
        <taxon>Riboviria</taxon>
        <taxon>Orthornavirae</taxon>
        <taxon>Lenarviricota</taxon>
        <taxon>Miaviricetes</taxon>
        <taxon>Ourlivirales</taxon>
        <taxon>Botourmiaviridae</taxon>
    </lineage>
</organism>
<keyword evidence="2" id="KW-0808">Transferase</keyword>
<proteinExistence type="predicted"/>
<dbReference type="SUPFAM" id="SSF56672">
    <property type="entry name" value="DNA/RNA polymerases"/>
    <property type="match status" value="1"/>
</dbReference>
<dbReference type="Pfam" id="PF05919">
    <property type="entry name" value="Mitovir_RNA_pol"/>
    <property type="match status" value="1"/>
</dbReference>
<protein>
    <submittedName>
        <fullName evidence="4">RNA-dependent RNA polymerase</fullName>
    </submittedName>
</protein>
<dbReference type="EMBL" id="ON746336">
    <property type="protein sequence ID" value="UYL95430.1"/>
    <property type="molecule type" value="Genomic_RNA"/>
</dbReference>
<reference evidence="4" key="1">
    <citation type="submission" date="2022-05" db="EMBL/GenBank/DDBJ databases">
        <authorList>
            <person name="Cao W."/>
            <person name="Jia N."/>
            <person name="Lam T.T.-Y."/>
            <person name="Ni X."/>
            <person name="Liu J."/>
        </authorList>
    </citation>
    <scope>NUCLEOTIDE SEQUENCE</scope>
    <source>
        <strain evidence="4">TIGMIC 18</strain>
    </source>
</reference>
<evidence type="ECO:0000256" key="1">
    <source>
        <dbReference type="ARBA" id="ARBA00022484"/>
    </source>
</evidence>
<name>A0A9E7V230_9VIRU</name>
<evidence type="ECO:0000256" key="3">
    <source>
        <dbReference type="ARBA" id="ARBA00022695"/>
    </source>
</evidence>
<evidence type="ECO:0000313" key="4">
    <source>
        <dbReference type="EMBL" id="UYL95430.1"/>
    </source>
</evidence>
<keyword evidence="3" id="KW-0548">Nucleotidyltransferase</keyword>
<dbReference type="GO" id="GO:0003968">
    <property type="term" value="F:RNA-directed RNA polymerase activity"/>
    <property type="evidence" value="ECO:0007669"/>
    <property type="project" value="UniProtKB-KW"/>
</dbReference>
<dbReference type="InterPro" id="IPR043502">
    <property type="entry name" value="DNA/RNA_pol_sf"/>
</dbReference>
<accession>A0A9E7V230</accession>
<dbReference type="InterPro" id="IPR008686">
    <property type="entry name" value="RNA_pol_mitovir"/>
</dbReference>
<evidence type="ECO:0000256" key="2">
    <source>
        <dbReference type="ARBA" id="ARBA00022679"/>
    </source>
</evidence>
<keyword evidence="1 4" id="KW-0696">RNA-directed RNA polymerase</keyword>
<sequence length="639" mass="73292">MQTPNRRTAFKNSEIKITPATILFASRWVEGGKTAVRSLSPNLAQALARIEQLRRTIQVCFKVLLPAVRRQWELKSLKQFCEELIEDCRGHEWRTSLFTQHASLRKRVAVASSLFLFRKVIPQELSAEDIRIREKKYLEKMTTPQETLSKEWVEHVVKHMSRNFKEGWDHDWKRTTEVFTLPTSACVENPRSKGGPRGLDRLALREEYRAFVSGKDVRLSGNTELCTIWTGGKWRLVSKFEARRSFLSPVHQLIYNHLSKKDWLLRGEATQDRFKGFTRRDGEIFVSGDYESATDNLNISLSHLMLDCMRRTSRYIPCTVWREARKALVAKFSNGEAQCRGQLMGSLLSFPLLCLANFLAFKWAVKRKVPLAINGDDIVFRCRPEEAEKWFKEIAQSGLTISKGKTLTAKSVFSLNSTFFHAGESVKLCPLVRSTCLFGAVEDPHEISGRLLNVYSGNGAAKDHVQSIALREMSKQIWSTQRSVRRGLDAKLSWRALKWAGLKERENFYNSLSKEVALPVKLKSWLQNSIPDNYIRVSTTNIHAQDDPDFMKDMIECCWTRDPIKRDTGAYWQKVKEKTLRYVPPVAIKFAIMAGMTKKQALEYSNRTVNTPVTKRKLVWVRAPNGVEFASGGDVSEQL</sequence>